<evidence type="ECO:0000256" key="7">
    <source>
        <dbReference type="SAM" id="Phobius"/>
    </source>
</evidence>
<evidence type="ECO:0000256" key="5">
    <source>
        <dbReference type="ARBA" id="ARBA00023136"/>
    </source>
</evidence>
<dbReference type="PANTHER" id="PTHR10783:SF103">
    <property type="entry name" value="SOLUTE CARRIER FAMILY 53 MEMBER 1"/>
    <property type="match status" value="1"/>
</dbReference>
<comment type="similarity">
    <text evidence="2">Belongs to the SYG1 (TC 2.A.94) family.</text>
</comment>
<evidence type="ECO:0000259" key="8">
    <source>
        <dbReference type="PROSITE" id="PS51380"/>
    </source>
</evidence>
<dbReference type="GO" id="GO:0005886">
    <property type="term" value="C:plasma membrane"/>
    <property type="evidence" value="ECO:0007669"/>
    <property type="project" value="TreeGrafter"/>
</dbReference>
<evidence type="ECO:0000256" key="1">
    <source>
        <dbReference type="ARBA" id="ARBA00004141"/>
    </source>
</evidence>
<proteinExistence type="inferred from homology"/>
<name>A0AAJ0FPQ2_9PEZI</name>
<keyword evidence="4 7" id="KW-1133">Transmembrane helix</keyword>
<feature type="region of interest" description="Disordered" evidence="6">
    <location>
        <begin position="286"/>
        <end position="318"/>
    </location>
</feature>
<dbReference type="GO" id="GO:0000822">
    <property type="term" value="F:inositol hexakisphosphate binding"/>
    <property type="evidence" value="ECO:0007669"/>
    <property type="project" value="TreeGrafter"/>
</dbReference>
<keyword evidence="5 7" id="KW-0472">Membrane</keyword>
<evidence type="ECO:0000256" key="4">
    <source>
        <dbReference type="ARBA" id="ARBA00022989"/>
    </source>
</evidence>
<feature type="transmembrane region" description="Helical" evidence="7">
    <location>
        <begin position="787"/>
        <end position="809"/>
    </location>
</feature>
<feature type="transmembrane region" description="Helical" evidence="7">
    <location>
        <begin position="742"/>
        <end position="767"/>
    </location>
</feature>
<dbReference type="Proteomes" id="UP001244011">
    <property type="component" value="Unassembled WGS sequence"/>
</dbReference>
<organism evidence="10 11">
    <name type="scientific">Phialemonium atrogriseum</name>
    <dbReference type="NCBI Taxonomy" id="1093897"/>
    <lineage>
        <taxon>Eukaryota</taxon>
        <taxon>Fungi</taxon>
        <taxon>Dikarya</taxon>
        <taxon>Ascomycota</taxon>
        <taxon>Pezizomycotina</taxon>
        <taxon>Sordariomycetes</taxon>
        <taxon>Sordariomycetidae</taxon>
        <taxon>Cephalothecales</taxon>
        <taxon>Cephalothecaceae</taxon>
        <taxon>Phialemonium</taxon>
    </lineage>
</organism>
<dbReference type="Pfam" id="PF03124">
    <property type="entry name" value="EXS"/>
    <property type="match status" value="1"/>
</dbReference>
<comment type="caution">
    <text evidence="10">The sequence shown here is derived from an EMBL/GenBank/DDBJ whole genome shotgun (WGS) entry which is preliminary data.</text>
</comment>
<feature type="compositionally biased region" description="Basic and acidic residues" evidence="6">
    <location>
        <begin position="878"/>
        <end position="894"/>
    </location>
</feature>
<sequence>MKFAKELEQELVPEWRIKYLNYKAGKKYIKALSRAINRANATPTLSRRGDYAPRVPSFNTHRRLHSEQTSDEAEESYSLSTSPDLDRQTNATRPSPVRPIPISSEHDALASSPGTHMQYGSFIPTPPLGSPAPGRAHHNPFELPAPAIKVPSRTGEPAARPPQTLRGSLGRLPLLRSKSMGVPQRRQTSPGPNQTPRPAAQTPRQRLVRMFTAGSMTRQISREGIDLHVMDEVHERERDFFLFLDRELDKVETFYQQKEDQAGKRLGLLRQQLHEMRNRRIEEIAEIRKRKEQTRGNGNGNGDGTSSHENSHAGKDYNRRWVDPIKGKIFKPGPNSKALQKMARTPVMAGMEPADRRDYIRRPEDQEVPYRTAKRKLKLALQEFYRGLELLKAYALLNRTAFRKLNKKYDKAINARPPYRYMNEKVNKAWFVNSDVLDGHINTVEDLYARYFERGNHRIAAGKLRSLSKRPADQSSTTFRSGLLVGTGLVFAIQGLVYGSEQLFHPEDPVMRQQTGYLLQIYGGYFLMLYIFILFCLDCRIWTQNKVNYPFIFEFDPRNHLDWRQLAEFGSFFLFLFGLFIWLNFSMFGTPDMYLYYPVILIFISVLILFFPGPIFRYKSRKWFLYSHYRLFFAGLYPVEFRDFFLGDIYCSLTYATCNVELFFCLYANYWENPVQCNSNHSRLLGFFSALPPIWRAFQCLRRYYDTRNVFPHLVNGGKYSMSIMTAVCLSLFRIHGGHTNLALFITFATINGIYCSIWDIFMDFSLLQPHSRHPFLRDIIALQRRWIYYAIMIIDPILRFAWIFYAIFTHNTQHSTVVSFLVSFAEVTRRGMWTLFRVENEHCANVAQYRASRDVPLPYQLEPIVQRPSLESITEGGADRIGKDDADEHRADAGGHAAAASVPPSVGRSTGRSVRGGGPPSVGTPATALEEGVATGTDATTADAGATVVRRRRADTAGRRSIARIMAEAHKQDFEKKRRPAGDGGAAGAAGDGEVVAGGLHSEEEEEDDDDEDDSGSMVADRMEVREAEGLMSAAKDDDES</sequence>
<evidence type="ECO:0000313" key="11">
    <source>
        <dbReference type="Proteomes" id="UP001244011"/>
    </source>
</evidence>
<feature type="compositionally biased region" description="Low complexity" evidence="6">
    <location>
        <begin position="165"/>
        <end position="177"/>
    </location>
</feature>
<keyword evidence="3 7" id="KW-0812">Transmembrane</keyword>
<feature type="compositionally biased region" description="Acidic residues" evidence="6">
    <location>
        <begin position="1004"/>
        <end position="1016"/>
    </location>
</feature>
<evidence type="ECO:0000256" key="6">
    <source>
        <dbReference type="SAM" id="MobiDB-lite"/>
    </source>
</evidence>
<dbReference type="GO" id="GO:0016036">
    <property type="term" value="P:cellular response to phosphate starvation"/>
    <property type="evidence" value="ECO:0007669"/>
    <property type="project" value="TreeGrafter"/>
</dbReference>
<evidence type="ECO:0000256" key="2">
    <source>
        <dbReference type="ARBA" id="ARBA00009665"/>
    </source>
</evidence>
<feature type="compositionally biased region" description="Polar residues" evidence="6">
    <location>
        <begin position="185"/>
        <end position="196"/>
    </location>
</feature>
<feature type="compositionally biased region" description="Basic and acidic residues" evidence="6">
    <location>
        <begin position="309"/>
        <end position="318"/>
    </location>
</feature>
<protein>
    <submittedName>
        <fullName evidence="10">EXS family-domain-containing protein</fullName>
    </submittedName>
</protein>
<dbReference type="CDD" id="cd14475">
    <property type="entry name" value="SPX_SYG1_like"/>
    <property type="match status" value="1"/>
</dbReference>
<feature type="region of interest" description="Disordered" evidence="6">
    <location>
        <begin position="970"/>
        <end position="1042"/>
    </location>
</feature>
<evidence type="ECO:0000256" key="3">
    <source>
        <dbReference type="ARBA" id="ARBA00022692"/>
    </source>
</evidence>
<evidence type="ECO:0000259" key="9">
    <source>
        <dbReference type="PROSITE" id="PS51382"/>
    </source>
</evidence>
<dbReference type="GO" id="GO:0006817">
    <property type="term" value="P:phosphate ion transport"/>
    <property type="evidence" value="ECO:0007669"/>
    <property type="project" value="TreeGrafter"/>
</dbReference>
<feature type="transmembrane region" description="Helical" evidence="7">
    <location>
        <begin position="595"/>
        <end position="616"/>
    </location>
</feature>
<gene>
    <name evidence="10" type="ORF">QBC33DRAFT_265900</name>
</gene>
<feature type="region of interest" description="Disordered" evidence="6">
    <location>
        <begin position="873"/>
        <end position="956"/>
    </location>
</feature>
<feature type="domain" description="EXS" evidence="8">
    <location>
        <begin position="676"/>
        <end position="870"/>
    </location>
</feature>
<dbReference type="InterPro" id="IPR004331">
    <property type="entry name" value="SPX_dom"/>
</dbReference>
<dbReference type="AlphaFoldDB" id="A0AAJ0FPQ2"/>
<reference evidence="10" key="1">
    <citation type="submission" date="2023-06" db="EMBL/GenBank/DDBJ databases">
        <title>Genome-scale phylogeny and comparative genomics of the fungal order Sordariales.</title>
        <authorList>
            <consortium name="Lawrence Berkeley National Laboratory"/>
            <person name="Hensen N."/>
            <person name="Bonometti L."/>
            <person name="Westerberg I."/>
            <person name="Brannstrom I.O."/>
            <person name="Guillou S."/>
            <person name="Cros-Aarteil S."/>
            <person name="Calhoun S."/>
            <person name="Haridas S."/>
            <person name="Kuo A."/>
            <person name="Mondo S."/>
            <person name="Pangilinan J."/>
            <person name="Riley R."/>
            <person name="Labutti K."/>
            <person name="Andreopoulos B."/>
            <person name="Lipzen A."/>
            <person name="Chen C."/>
            <person name="Yanf M."/>
            <person name="Daum C."/>
            <person name="Ng V."/>
            <person name="Clum A."/>
            <person name="Steindorff A."/>
            <person name="Ohm R."/>
            <person name="Martin F."/>
            <person name="Silar P."/>
            <person name="Natvig D."/>
            <person name="Lalanne C."/>
            <person name="Gautier V."/>
            <person name="Ament-Velasquez S.L."/>
            <person name="Kruys A."/>
            <person name="Hutchinson M.I."/>
            <person name="Powell A.J."/>
            <person name="Barry K."/>
            <person name="Miller A.N."/>
            <person name="Grigoriev I.V."/>
            <person name="Debuchy R."/>
            <person name="Gladieux P."/>
            <person name="Thoren M.H."/>
            <person name="Johannesson H."/>
        </authorList>
    </citation>
    <scope>NUCLEOTIDE SEQUENCE</scope>
    <source>
        <strain evidence="10">8032-3</strain>
    </source>
</reference>
<keyword evidence="11" id="KW-1185">Reference proteome</keyword>
<dbReference type="EMBL" id="MU839000">
    <property type="protein sequence ID" value="KAK1770399.1"/>
    <property type="molecule type" value="Genomic_DNA"/>
</dbReference>
<evidence type="ECO:0000313" key="10">
    <source>
        <dbReference type="EMBL" id="KAK1770399.1"/>
    </source>
</evidence>
<feature type="compositionally biased region" description="Low complexity" evidence="6">
    <location>
        <begin position="895"/>
        <end position="914"/>
    </location>
</feature>
<feature type="compositionally biased region" description="Low complexity" evidence="6">
    <location>
        <begin position="934"/>
        <end position="949"/>
    </location>
</feature>
<feature type="transmembrane region" description="Helical" evidence="7">
    <location>
        <begin position="566"/>
        <end position="583"/>
    </location>
</feature>
<dbReference type="PROSITE" id="PS51380">
    <property type="entry name" value="EXS"/>
    <property type="match status" value="1"/>
</dbReference>
<feature type="transmembrane region" description="Helical" evidence="7">
    <location>
        <begin position="517"/>
        <end position="537"/>
    </location>
</feature>
<accession>A0AAJ0FPQ2</accession>
<dbReference type="PROSITE" id="PS51382">
    <property type="entry name" value="SPX"/>
    <property type="match status" value="1"/>
</dbReference>
<feature type="domain" description="SPX" evidence="9">
    <location>
        <begin position="1"/>
        <end position="423"/>
    </location>
</feature>
<dbReference type="GeneID" id="85306325"/>
<feature type="compositionally biased region" description="Gly residues" evidence="6">
    <location>
        <begin position="983"/>
        <end position="992"/>
    </location>
</feature>
<feature type="region of interest" description="Disordered" evidence="6">
    <location>
        <begin position="44"/>
        <end position="204"/>
    </location>
</feature>
<dbReference type="RefSeq" id="XP_060286612.1">
    <property type="nucleotide sequence ID" value="XM_060423138.1"/>
</dbReference>
<comment type="subcellular location">
    <subcellularLocation>
        <location evidence="1">Membrane</location>
        <topology evidence="1">Multi-pass membrane protein</topology>
    </subcellularLocation>
</comment>
<dbReference type="Pfam" id="PF03105">
    <property type="entry name" value="SPX"/>
    <property type="match status" value="1"/>
</dbReference>
<dbReference type="InterPro" id="IPR004342">
    <property type="entry name" value="EXS_C"/>
</dbReference>
<dbReference type="PANTHER" id="PTHR10783">
    <property type="entry name" value="XENOTROPIC AND POLYTROPIC RETROVIRUS RECEPTOR 1-RELATED"/>
    <property type="match status" value="1"/>
</dbReference>
<dbReference type="GO" id="GO:0005794">
    <property type="term" value="C:Golgi apparatus"/>
    <property type="evidence" value="ECO:0007669"/>
    <property type="project" value="TreeGrafter"/>
</dbReference>
<feature type="compositionally biased region" description="Polar residues" evidence="6">
    <location>
        <begin position="77"/>
        <end position="92"/>
    </location>
</feature>